<accession>A0A2V3PK07</accession>
<dbReference type="PANTHER" id="PTHR33990">
    <property type="entry name" value="PROTEIN YJDN-RELATED"/>
    <property type="match status" value="1"/>
</dbReference>
<evidence type="ECO:0000259" key="1">
    <source>
        <dbReference type="Pfam" id="PF06983"/>
    </source>
</evidence>
<name>A0A2V3PK07_9BACT</name>
<dbReference type="Pfam" id="PF06983">
    <property type="entry name" value="3-dmu-9_3-mt"/>
    <property type="match status" value="1"/>
</dbReference>
<gene>
    <name evidence="2" type="ORF">CLV62_14017</name>
</gene>
<keyword evidence="3" id="KW-1185">Reference proteome</keyword>
<dbReference type="InterPro" id="IPR028973">
    <property type="entry name" value="PhnB-like"/>
</dbReference>
<evidence type="ECO:0000313" key="3">
    <source>
        <dbReference type="Proteomes" id="UP000247973"/>
    </source>
</evidence>
<organism evidence="2 3">
    <name type="scientific">Dysgonomonas alginatilytica</name>
    <dbReference type="NCBI Taxonomy" id="1605892"/>
    <lineage>
        <taxon>Bacteria</taxon>
        <taxon>Pseudomonadati</taxon>
        <taxon>Bacteroidota</taxon>
        <taxon>Bacteroidia</taxon>
        <taxon>Bacteroidales</taxon>
        <taxon>Dysgonomonadaceae</taxon>
        <taxon>Dysgonomonas</taxon>
    </lineage>
</organism>
<reference evidence="2 3" key="1">
    <citation type="submission" date="2018-03" db="EMBL/GenBank/DDBJ databases">
        <title>Genomic Encyclopedia of Archaeal and Bacterial Type Strains, Phase II (KMG-II): from individual species to whole genera.</title>
        <authorList>
            <person name="Goeker M."/>
        </authorList>
    </citation>
    <scope>NUCLEOTIDE SEQUENCE [LARGE SCALE GENOMIC DNA]</scope>
    <source>
        <strain evidence="2 3">DSM 100214</strain>
    </source>
</reference>
<dbReference type="CDD" id="cd06588">
    <property type="entry name" value="PhnB_like"/>
    <property type="match status" value="1"/>
</dbReference>
<dbReference type="PANTHER" id="PTHR33990:SF1">
    <property type="entry name" value="PROTEIN YJDN"/>
    <property type="match status" value="1"/>
</dbReference>
<comment type="caution">
    <text evidence="2">The sequence shown here is derived from an EMBL/GenBank/DDBJ whole genome shotgun (WGS) entry which is preliminary data.</text>
</comment>
<proteinExistence type="predicted"/>
<sequence>MLAVPNITFNGQAEEAINFYKEVFNGEMKNLMRYQDEPTEQPIPDNYKKRIAIAWLYLSNGKNILNVCDAAPGEPLVIGNNIKMDMFFDDKEIYSIFDALSKDGKVITPLAETYFSPNFGLVIDKFGINWYLMQMPQ</sequence>
<evidence type="ECO:0000313" key="2">
    <source>
        <dbReference type="EMBL" id="PXV58942.1"/>
    </source>
</evidence>
<dbReference type="InterPro" id="IPR029068">
    <property type="entry name" value="Glyas_Bleomycin-R_OHBP_Dase"/>
</dbReference>
<dbReference type="Gene3D" id="3.10.180.10">
    <property type="entry name" value="2,3-Dihydroxybiphenyl 1,2-Dioxygenase, domain 1"/>
    <property type="match status" value="1"/>
</dbReference>
<dbReference type="SUPFAM" id="SSF54593">
    <property type="entry name" value="Glyoxalase/Bleomycin resistance protein/Dihydroxybiphenyl dioxygenase"/>
    <property type="match status" value="1"/>
</dbReference>
<feature type="domain" description="PhnB-like" evidence="1">
    <location>
        <begin position="4"/>
        <end position="132"/>
    </location>
</feature>
<dbReference type="AlphaFoldDB" id="A0A2V3PK07"/>
<dbReference type="Proteomes" id="UP000247973">
    <property type="component" value="Unassembled WGS sequence"/>
</dbReference>
<protein>
    <submittedName>
        <fullName evidence="2">PhnB protein</fullName>
    </submittedName>
</protein>
<dbReference type="EMBL" id="QICL01000040">
    <property type="protein sequence ID" value="PXV58942.1"/>
    <property type="molecule type" value="Genomic_DNA"/>
</dbReference>